<organism evidence="1 2">
    <name type="scientific">Candidatus Sherwoodlollariibacterium unditelluris</name>
    <dbReference type="NCBI Taxonomy" id="1974757"/>
    <lineage>
        <taxon>Bacteria</taxon>
        <taxon>Pseudomonadati</taxon>
        <taxon>Candidatus Omnitrophota</taxon>
        <taxon>Candidatus Sherwoodlollariibacterium</taxon>
    </lineage>
</organism>
<name>A0A2G9YII9_9BACT</name>
<protein>
    <recommendedName>
        <fullName evidence="3">Cadherin domain-containing protein</fullName>
    </recommendedName>
</protein>
<accession>A0A2G9YII9</accession>
<dbReference type="EMBL" id="PCRK01000133">
    <property type="protein sequence ID" value="PIP18982.1"/>
    <property type="molecule type" value="Genomic_DNA"/>
</dbReference>
<dbReference type="AlphaFoldDB" id="A0A2G9YII9"/>
<evidence type="ECO:0000313" key="1">
    <source>
        <dbReference type="EMBL" id="PIP18982.1"/>
    </source>
</evidence>
<feature type="non-terminal residue" evidence="1">
    <location>
        <position position="205"/>
    </location>
</feature>
<comment type="caution">
    <text evidence="1">The sequence shown here is derived from an EMBL/GenBank/DDBJ whole genome shotgun (WGS) entry which is preliminary data.</text>
</comment>
<dbReference type="Proteomes" id="UP000231292">
    <property type="component" value="Unassembled WGS sequence"/>
</dbReference>
<evidence type="ECO:0000313" key="2">
    <source>
        <dbReference type="Proteomes" id="UP000231292"/>
    </source>
</evidence>
<gene>
    <name evidence="1" type="ORF">COX41_05330</name>
</gene>
<sequence>MVVINPDGTVVFSALENWYGNEIITFKATDPWGAFFKDAITVTVNPINDAPMIITTLPNFDKNEDDPNWIVDLTLIKSDVDNTPSELVWSVSNWNTSLFDSITVIDNNITFDLKANAYGNDEVTITLSDGLLTDSQNIWVNVTPINDPPVIAGLTDQPLVEDVIFWYDITPYISDVDNDISDLVVSTNSSYIIVHNNNHTLEMTY</sequence>
<reference evidence="1 2" key="1">
    <citation type="submission" date="2017-09" db="EMBL/GenBank/DDBJ databases">
        <title>Depth-based differentiation of microbial function through sediment-hosted aquifers and enrichment of novel symbionts in the deep terrestrial subsurface.</title>
        <authorList>
            <person name="Probst A.J."/>
            <person name="Ladd B."/>
            <person name="Jarett J.K."/>
            <person name="Geller-Mcgrath D.E."/>
            <person name="Sieber C.M."/>
            <person name="Emerson J.B."/>
            <person name="Anantharaman K."/>
            <person name="Thomas B.C."/>
            <person name="Malmstrom R."/>
            <person name="Stieglmeier M."/>
            <person name="Klingl A."/>
            <person name="Woyke T."/>
            <person name="Ryan C.M."/>
            <person name="Banfield J.F."/>
        </authorList>
    </citation>
    <scope>NUCLEOTIDE SEQUENCE [LARGE SCALE GENOMIC DNA]</scope>
    <source>
        <strain evidence="1">CG23_combo_of_CG06-09_8_20_14_all_41_10</strain>
    </source>
</reference>
<dbReference type="InterPro" id="IPR010221">
    <property type="entry name" value="VCBS_dom"/>
</dbReference>
<evidence type="ECO:0008006" key="3">
    <source>
        <dbReference type="Google" id="ProtNLM"/>
    </source>
</evidence>
<proteinExistence type="predicted"/>
<dbReference type="NCBIfam" id="TIGR01965">
    <property type="entry name" value="VCBS_repeat"/>
    <property type="match status" value="1"/>
</dbReference>